<dbReference type="EMBL" id="GBRH01250554">
    <property type="protein sequence ID" value="JAD47341.1"/>
    <property type="molecule type" value="Transcribed_RNA"/>
</dbReference>
<evidence type="ECO:0000313" key="1">
    <source>
        <dbReference type="EMBL" id="JAD47341.1"/>
    </source>
</evidence>
<reference evidence="1" key="1">
    <citation type="submission" date="2014-09" db="EMBL/GenBank/DDBJ databases">
        <authorList>
            <person name="Magalhaes I.L.F."/>
            <person name="Oliveira U."/>
            <person name="Santos F.R."/>
            <person name="Vidigal T.H.D.A."/>
            <person name="Brescovit A.D."/>
            <person name="Santos A.J."/>
        </authorList>
    </citation>
    <scope>NUCLEOTIDE SEQUENCE</scope>
    <source>
        <tissue evidence="1">Shoot tissue taken approximately 20 cm above the soil surface</tissue>
    </source>
</reference>
<reference evidence="1" key="2">
    <citation type="journal article" date="2015" name="Data Brief">
        <title>Shoot transcriptome of the giant reed, Arundo donax.</title>
        <authorList>
            <person name="Barrero R.A."/>
            <person name="Guerrero F.D."/>
            <person name="Moolhuijzen P."/>
            <person name="Goolsby J.A."/>
            <person name="Tidwell J."/>
            <person name="Bellgard S.E."/>
            <person name="Bellgard M.I."/>
        </authorList>
    </citation>
    <scope>NUCLEOTIDE SEQUENCE</scope>
    <source>
        <tissue evidence="1">Shoot tissue taken approximately 20 cm above the soil surface</tissue>
    </source>
</reference>
<name>A0A0A9A8C5_ARUDO</name>
<accession>A0A0A9A8C5</accession>
<proteinExistence type="predicted"/>
<sequence length="20" mass="2229">MDLSSGWETTSSTFRLLLSP</sequence>
<protein>
    <submittedName>
        <fullName evidence="1">Uncharacterized protein</fullName>
    </submittedName>
</protein>
<dbReference type="AlphaFoldDB" id="A0A0A9A8C5"/>
<organism evidence="1">
    <name type="scientific">Arundo donax</name>
    <name type="common">Giant reed</name>
    <name type="synonym">Donax arundinaceus</name>
    <dbReference type="NCBI Taxonomy" id="35708"/>
    <lineage>
        <taxon>Eukaryota</taxon>
        <taxon>Viridiplantae</taxon>
        <taxon>Streptophyta</taxon>
        <taxon>Embryophyta</taxon>
        <taxon>Tracheophyta</taxon>
        <taxon>Spermatophyta</taxon>
        <taxon>Magnoliopsida</taxon>
        <taxon>Liliopsida</taxon>
        <taxon>Poales</taxon>
        <taxon>Poaceae</taxon>
        <taxon>PACMAD clade</taxon>
        <taxon>Arundinoideae</taxon>
        <taxon>Arundineae</taxon>
        <taxon>Arundo</taxon>
    </lineage>
</organism>